<keyword evidence="3" id="KW-1185">Reference proteome</keyword>
<proteinExistence type="predicted"/>
<dbReference type="Pfam" id="PF01814">
    <property type="entry name" value="Hemerythrin"/>
    <property type="match status" value="1"/>
</dbReference>
<sequence length="247" mass="27555">MTSTPPGGETAAPLLLPGQAAAPAGPCDMSGMHLMHHGFRRDLDDFIAAATHTPPGERATWAAISQRWERFAHLLHEHHDVEDRVLWPLLTERVTAAGDTAGAGVLEAMEAEHALIDPLLGQVRDQLDRILVGDEQAKERARTALVDVLARTREVLDDHLAHEERDAVALVQRHVAGEEWEALERKEFRGRPSMSELRFQLPWMVHEVPDEVVRPLVKASGAPFAVLLRLSRRGFARQQRAAFRYVP</sequence>
<dbReference type="Proteomes" id="UP000663791">
    <property type="component" value="Unassembled WGS sequence"/>
</dbReference>
<accession>A0A938Y2A4</accession>
<organism evidence="2 3">
    <name type="scientific">Nocardioides faecalis</name>
    <dbReference type="NCBI Taxonomy" id="2803858"/>
    <lineage>
        <taxon>Bacteria</taxon>
        <taxon>Bacillati</taxon>
        <taxon>Actinomycetota</taxon>
        <taxon>Actinomycetes</taxon>
        <taxon>Propionibacteriales</taxon>
        <taxon>Nocardioidaceae</taxon>
        <taxon>Nocardioides</taxon>
    </lineage>
</organism>
<name>A0A938Y2A4_9ACTN</name>
<dbReference type="Gene3D" id="1.20.120.520">
    <property type="entry name" value="nmb1532 protein domain like"/>
    <property type="match status" value="1"/>
</dbReference>
<evidence type="ECO:0000313" key="3">
    <source>
        <dbReference type="Proteomes" id="UP000663791"/>
    </source>
</evidence>
<dbReference type="CDD" id="cd12108">
    <property type="entry name" value="Hr-like"/>
    <property type="match status" value="1"/>
</dbReference>
<dbReference type="AlphaFoldDB" id="A0A938Y2A4"/>
<reference evidence="2" key="1">
    <citation type="submission" date="2021-01" db="EMBL/GenBank/DDBJ databases">
        <title>Novel species in genus Nocardioides.</title>
        <authorList>
            <person name="Zhang G."/>
        </authorList>
    </citation>
    <scope>NUCLEOTIDE SEQUENCE</scope>
    <source>
        <strain evidence="2">Zg-536</strain>
    </source>
</reference>
<gene>
    <name evidence="2" type="ORF">JK386_01880</name>
</gene>
<comment type="caution">
    <text evidence="2">The sequence shown here is derived from an EMBL/GenBank/DDBJ whole genome shotgun (WGS) entry which is preliminary data.</text>
</comment>
<dbReference type="RefSeq" id="WP_205289926.1">
    <property type="nucleotide sequence ID" value="NZ_CP074406.1"/>
</dbReference>
<protein>
    <submittedName>
        <fullName evidence="2">Hemerythrin domain-containing protein</fullName>
    </submittedName>
</protein>
<evidence type="ECO:0000259" key="1">
    <source>
        <dbReference type="Pfam" id="PF01814"/>
    </source>
</evidence>
<dbReference type="EMBL" id="JAERTX010000001">
    <property type="protein sequence ID" value="MBM9458643.1"/>
    <property type="molecule type" value="Genomic_DNA"/>
</dbReference>
<dbReference type="InterPro" id="IPR012312">
    <property type="entry name" value="Hemerythrin-like"/>
</dbReference>
<evidence type="ECO:0000313" key="2">
    <source>
        <dbReference type="EMBL" id="MBM9458643.1"/>
    </source>
</evidence>
<feature type="domain" description="Hemerythrin-like" evidence="1">
    <location>
        <begin position="32"/>
        <end position="168"/>
    </location>
</feature>